<keyword evidence="2" id="KW-0503">Monooxygenase</keyword>
<dbReference type="SUPFAM" id="SSF54909">
    <property type="entry name" value="Dimeric alpha+beta barrel"/>
    <property type="match status" value="1"/>
</dbReference>
<dbReference type="InterPro" id="IPR011008">
    <property type="entry name" value="Dimeric_a/b-barrel"/>
</dbReference>
<dbReference type="Gene3D" id="3.30.70.100">
    <property type="match status" value="1"/>
</dbReference>
<evidence type="ECO:0000313" key="2">
    <source>
        <dbReference type="EMBL" id="RCK05226.1"/>
    </source>
</evidence>
<organism evidence="2 3">
    <name type="scientific">Thalassospira xianhensis MCCC 1A02616</name>
    <dbReference type="NCBI Taxonomy" id="1177929"/>
    <lineage>
        <taxon>Bacteria</taxon>
        <taxon>Pseudomonadati</taxon>
        <taxon>Pseudomonadota</taxon>
        <taxon>Alphaproteobacteria</taxon>
        <taxon>Rhodospirillales</taxon>
        <taxon>Thalassospiraceae</taxon>
        <taxon>Thalassospira</taxon>
    </lineage>
</organism>
<evidence type="ECO:0000313" key="3">
    <source>
        <dbReference type="Proteomes" id="UP000252419"/>
    </source>
</evidence>
<comment type="caution">
    <text evidence="2">The sequence shown here is derived from an EMBL/GenBank/DDBJ whole genome shotgun (WGS) entry which is preliminary data.</text>
</comment>
<dbReference type="EMBL" id="JPWA01000018">
    <property type="protein sequence ID" value="RCK05226.1"/>
    <property type="molecule type" value="Genomic_DNA"/>
</dbReference>
<dbReference type="Pfam" id="PF03992">
    <property type="entry name" value="ABM"/>
    <property type="match status" value="1"/>
</dbReference>
<reference evidence="2 3" key="1">
    <citation type="submission" date="2014-07" db="EMBL/GenBank/DDBJ databases">
        <title>Draft genome sequence of Thalassospira xianhensis P-4 (MCCC 1A02616).</title>
        <authorList>
            <person name="Lai Q."/>
            <person name="Shao Z."/>
        </authorList>
    </citation>
    <scope>NUCLEOTIDE SEQUENCE [LARGE SCALE GENOMIC DNA]</scope>
    <source>
        <strain evidence="2 3">MCCC 1A02616</strain>
    </source>
</reference>
<name>A0A367UA84_9PROT</name>
<dbReference type="PANTHER" id="PTHR33336:SF3">
    <property type="entry name" value="ABM DOMAIN-CONTAINING PROTEIN"/>
    <property type="match status" value="1"/>
</dbReference>
<sequence>MPDPAPATMIQANQNAIEIRQEPFMSQQLTVLAIARAKPGKENELGKRLLVLVEPSRAEEGCISYEIHQSNDDPAIWMAYENWRSDEDLALHFETPYLRAFAKGGEEVLAEPVSIQKFAIKS</sequence>
<protein>
    <submittedName>
        <fullName evidence="2">Antibiotic biosynthesis monooxygenase</fullName>
    </submittedName>
</protein>
<keyword evidence="3" id="KW-1185">Reference proteome</keyword>
<feature type="domain" description="ABM" evidence="1">
    <location>
        <begin position="29"/>
        <end position="118"/>
    </location>
</feature>
<dbReference type="Proteomes" id="UP000252419">
    <property type="component" value="Unassembled WGS sequence"/>
</dbReference>
<dbReference type="InterPro" id="IPR007138">
    <property type="entry name" value="ABM_dom"/>
</dbReference>
<dbReference type="GO" id="GO:0004497">
    <property type="term" value="F:monooxygenase activity"/>
    <property type="evidence" value="ECO:0007669"/>
    <property type="project" value="UniProtKB-KW"/>
</dbReference>
<accession>A0A367UA84</accession>
<dbReference type="InterPro" id="IPR050744">
    <property type="entry name" value="AI-2_Isomerase_LsrG"/>
</dbReference>
<proteinExistence type="predicted"/>
<dbReference type="AlphaFoldDB" id="A0A367UA84"/>
<gene>
    <name evidence="2" type="ORF">TH5_15270</name>
</gene>
<evidence type="ECO:0000259" key="1">
    <source>
        <dbReference type="PROSITE" id="PS51725"/>
    </source>
</evidence>
<dbReference type="PANTHER" id="PTHR33336">
    <property type="entry name" value="QUINOL MONOOXYGENASE YGIN-RELATED"/>
    <property type="match status" value="1"/>
</dbReference>
<dbReference type="PROSITE" id="PS51725">
    <property type="entry name" value="ABM"/>
    <property type="match status" value="1"/>
</dbReference>
<keyword evidence="2" id="KW-0560">Oxidoreductase</keyword>